<evidence type="ECO:0000259" key="10">
    <source>
        <dbReference type="Pfam" id="PF13962"/>
    </source>
</evidence>
<feature type="transmembrane region" description="Helical" evidence="9">
    <location>
        <begin position="572"/>
        <end position="592"/>
    </location>
</feature>
<feature type="repeat" description="ANK" evidence="7">
    <location>
        <begin position="290"/>
        <end position="322"/>
    </location>
</feature>
<evidence type="ECO:0000256" key="4">
    <source>
        <dbReference type="ARBA" id="ARBA00022989"/>
    </source>
</evidence>
<evidence type="ECO:0000256" key="6">
    <source>
        <dbReference type="ARBA" id="ARBA00023136"/>
    </source>
</evidence>
<evidence type="ECO:0000256" key="1">
    <source>
        <dbReference type="ARBA" id="ARBA00004141"/>
    </source>
</evidence>
<dbReference type="SUPFAM" id="SSF48403">
    <property type="entry name" value="Ankyrin repeat"/>
    <property type="match status" value="1"/>
</dbReference>
<dbReference type="Gene3D" id="1.25.40.20">
    <property type="entry name" value="Ankyrin repeat-containing domain"/>
    <property type="match status" value="2"/>
</dbReference>
<dbReference type="EMBL" id="CM017885">
    <property type="protein sequence ID" value="KAG1368035.1"/>
    <property type="molecule type" value="Genomic_DNA"/>
</dbReference>
<proteinExistence type="predicted"/>
<keyword evidence="5 7" id="KW-0040">ANK repeat</keyword>
<dbReference type="PANTHER" id="PTHR24186:SF50">
    <property type="entry name" value="ANKYRIN REPEAT-CONTAINING PROTEIN ITN1-LIKE ISOFORM X1"/>
    <property type="match status" value="1"/>
</dbReference>
<name>A0A8K0NCW3_COCNU</name>
<dbReference type="InterPro" id="IPR026961">
    <property type="entry name" value="PGG_dom"/>
</dbReference>
<gene>
    <name evidence="11" type="ORF">COCNU_14G005030</name>
</gene>
<evidence type="ECO:0000256" key="9">
    <source>
        <dbReference type="SAM" id="Phobius"/>
    </source>
</evidence>
<dbReference type="GO" id="GO:0005886">
    <property type="term" value="C:plasma membrane"/>
    <property type="evidence" value="ECO:0007669"/>
    <property type="project" value="TreeGrafter"/>
</dbReference>
<evidence type="ECO:0000256" key="3">
    <source>
        <dbReference type="ARBA" id="ARBA00022737"/>
    </source>
</evidence>
<dbReference type="SMART" id="SM00248">
    <property type="entry name" value="ANK"/>
    <property type="match status" value="8"/>
</dbReference>
<feature type="repeat" description="ANK" evidence="7">
    <location>
        <begin position="212"/>
        <end position="234"/>
    </location>
</feature>
<sequence>MAEAKATPFGIPADTLPEEESMTAEIVQTYSDLEVPARKIQPQRIAINPKLLEAARSGHTDILDELLRPKDTASGASVEEFTIIVPEESAIQKDASCLLGVTPDGNTTLHVIASRGHLELAKEIYYRESSLLVAQNTKLDTPLHCAARAGDDEMVSLIIRFAKEDKIEAKVLTAVNKDDANALHEAAKYDHVRVANILIKEDAELASKPNCDGMSPLYLAIMMGSLNVAKALLQFFSSWKKASLQSYAGPSKHTALHAAVSISQASNGHRDTVKLLLEHNSSTAYQPDADGFFPIHIATVTGNIGVVDQILKQCPDADELSDQEGRNFLHVAFQRSRLDLIKKIISKRSDLRKLLNDQDDMGNTPLHTAVKTGNQETVYFLLQDKTVHLNIANNEGLTPLNMAFSKRDKGMYFETALFGVPQNLLAFKGVVSSSDRDKTKPSSVNEVKEKSPSDEGNEKPSIDDKLKENSSSAEEKELKPSIDDKVKENSSSIDGKIKKNSSGVKEKESKKWPMPDEELKKQLDVPKNLTIVTVLIATVTFTAGVAVPGGYMDDDHAGHGTSVLAKEYAFKVFQVSDVFAFVCSIAATFWLMNAGTSALQEY</sequence>
<keyword evidence="2 9" id="KW-0812">Transmembrane</keyword>
<organism evidence="11 12">
    <name type="scientific">Cocos nucifera</name>
    <name type="common">Coconut palm</name>
    <dbReference type="NCBI Taxonomy" id="13894"/>
    <lineage>
        <taxon>Eukaryota</taxon>
        <taxon>Viridiplantae</taxon>
        <taxon>Streptophyta</taxon>
        <taxon>Embryophyta</taxon>
        <taxon>Tracheophyta</taxon>
        <taxon>Spermatophyta</taxon>
        <taxon>Magnoliopsida</taxon>
        <taxon>Liliopsida</taxon>
        <taxon>Arecaceae</taxon>
        <taxon>Arecoideae</taxon>
        <taxon>Cocoseae</taxon>
        <taxon>Attaleinae</taxon>
        <taxon>Cocos</taxon>
    </lineage>
</organism>
<feature type="region of interest" description="Disordered" evidence="8">
    <location>
        <begin position="431"/>
        <end position="515"/>
    </location>
</feature>
<evidence type="ECO:0000256" key="8">
    <source>
        <dbReference type="SAM" id="MobiDB-lite"/>
    </source>
</evidence>
<keyword evidence="3" id="KW-0677">Repeat</keyword>
<evidence type="ECO:0000313" key="11">
    <source>
        <dbReference type="EMBL" id="KAG1368035.1"/>
    </source>
</evidence>
<evidence type="ECO:0000256" key="2">
    <source>
        <dbReference type="ARBA" id="ARBA00022692"/>
    </source>
</evidence>
<feature type="transmembrane region" description="Helical" evidence="9">
    <location>
        <begin position="529"/>
        <end position="552"/>
    </location>
</feature>
<feature type="repeat" description="ANK" evidence="7">
    <location>
        <begin position="361"/>
        <end position="394"/>
    </location>
</feature>
<feature type="compositionally biased region" description="Basic and acidic residues" evidence="8">
    <location>
        <begin position="434"/>
        <end position="488"/>
    </location>
</feature>
<comment type="subcellular location">
    <subcellularLocation>
        <location evidence="1">Membrane</location>
        <topology evidence="1">Multi-pass membrane protein</topology>
    </subcellularLocation>
</comment>
<comment type="caution">
    <text evidence="11">The sequence shown here is derived from an EMBL/GenBank/DDBJ whole genome shotgun (WGS) entry which is preliminary data.</text>
</comment>
<dbReference type="InterPro" id="IPR036770">
    <property type="entry name" value="Ankyrin_rpt-contain_sf"/>
</dbReference>
<dbReference type="AlphaFoldDB" id="A0A8K0NCW3"/>
<feature type="repeat" description="ANK" evidence="7">
    <location>
        <begin position="178"/>
        <end position="210"/>
    </location>
</feature>
<reference evidence="11" key="1">
    <citation type="journal article" date="2017" name="Gigascience">
        <title>The genome draft of coconut (Cocos nucifera).</title>
        <authorList>
            <person name="Xiao Y."/>
            <person name="Xu P."/>
            <person name="Fan H."/>
            <person name="Baudouin L."/>
            <person name="Xia W."/>
            <person name="Bocs S."/>
            <person name="Xu J."/>
            <person name="Li Q."/>
            <person name="Guo A."/>
            <person name="Zhou L."/>
            <person name="Li J."/>
            <person name="Wu Y."/>
            <person name="Ma Z."/>
            <person name="Armero A."/>
            <person name="Issali A.E."/>
            <person name="Liu N."/>
            <person name="Peng M."/>
            <person name="Yang Y."/>
        </authorList>
    </citation>
    <scope>NUCLEOTIDE SEQUENCE</scope>
    <source>
        <tissue evidence="11">Spear leaf of Hainan Tall coconut</tissue>
    </source>
</reference>
<feature type="compositionally biased region" description="Basic and acidic residues" evidence="8">
    <location>
        <begin position="504"/>
        <end position="515"/>
    </location>
</feature>
<evidence type="ECO:0000313" key="12">
    <source>
        <dbReference type="Proteomes" id="UP000797356"/>
    </source>
</evidence>
<protein>
    <submittedName>
        <fullName evidence="11">Protein ACCELERATED CELL DEATH 6</fullName>
    </submittedName>
</protein>
<dbReference type="Proteomes" id="UP000797356">
    <property type="component" value="Chromosome 14"/>
</dbReference>
<dbReference type="PROSITE" id="PS50088">
    <property type="entry name" value="ANK_REPEAT"/>
    <property type="match status" value="4"/>
</dbReference>
<dbReference type="Pfam" id="PF13962">
    <property type="entry name" value="PGG"/>
    <property type="match status" value="1"/>
</dbReference>
<dbReference type="InterPro" id="IPR002110">
    <property type="entry name" value="Ankyrin_rpt"/>
</dbReference>
<evidence type="ECO:0000256" key="7">
    <source>
        <dbReference type="PROSITE-ProRule" id="PRU00023"/>
    </source>
</evidence>
<dbReference type="PANTHER" id="PTHR24186">
    <property type="entry name" value="PROTEIN PHOSPHATASE 1 REGULATORY SUBUNIT"/>
    <property type="match status" value="1"/>
</dbReference>
<dbReference type="Pfam" id="PF12796">
    <property type="entry name" value="Ank_2"/>
    <property type="match status" value="3"/>
</dbReference>
<accession>A0A8K0NCW3</accession>
<evidence type="ECO:0000256" key="5">
    <source>
        <dbReference type="ARBA" id="ARBA00023043"/>
    </source>
</evidence>
<keyword evidence="4 9" id="KW-1133">Transmembrane helix</keyword>
<keyword evidence="12" id="KW-1185">Reference proteome</keyword>
<reference evidence="11" key="2">
    <citation type="submission" date="2019-07" db="EMBL/GenBank/DDBJ databases">
        <authorList>
            <person name="Yang Y."/>
            <person name="Bocs S."/>
            <person name="Baudouin L."/>
        </authorList>
    </citation>
    <scope>NUCLEOTIDE SEQUENCE</scope>
    <source>
        <tissue evidence="11">Spear leaf of Hainan Tall coconut</tissue>
    </source>
</reference>
<dbReference type="PROSITE" id="PS50297">
    <property type="entry name" value="ANK_REP_REGION"/>
    <property type="match status" value="2"/>
</dbReference>
<dbReference type="OrthoDB" id="10040922at2759"/>
<feature type="domain" description="PGG" evidence="10">
    <location>
        <begin position="527"/>
        <end position="593"/>
    </location>
</feature>
<keyword evidence="6 9" id="KW-0472">Membrane</keyword>